<dbReference type="InterPro" id="IPR036890">
    <property type="entry name" value="HATPase_C_sf"/>
</dbReference>
<keyword evidence="3" id="KW-0597">Phosphoprotein</keyword>
<reference evidence="9 10" key="1">
    <citation type="submission" date="2018-03" db="EMBL/GenBank/DDBJ databases">
        <title>Genomic Encyclopedia of Archaeal and Bacterial Type Strains, Phase II (KMG-II): from individual species to whole genera.</title>
        <authorList>
            <person name="Goeker M."/>
        </authorList>
    </citation>
    <scope>NUCLEOTIDE SEQUENCE [LARGE SCALE GENOMIC DNA]</scope>
    <source>
        <strain evidence="9 10">DSM 28229</strain>
    </source>
</reference>
<feature type="domain" description="Histidine kinase" evidence="8">
    <location>
        <begin position="215"/>
        <end position="434"/>
    </location>
</feature>
<name>A0A315ZD40_SEDFL</name>
<dbReference type="CDD" id="cd00082">
    <property type="entry name" value="HisKA"/>
    <property type="match status" value="1"/>
</dbReference>
<evidence type="ECO:0000256" key="6">
    <source>
        <dbReference type="ARBA" id="ARBA00023012"/>
    </source>
</evidence>
<dbReference type="Gene3D" id="1.10.287.130">
    <property type="match status" value="1"/>
</dbReference>
<keyword evidence="5" id="KW-0418">Kinase</keyword>
<evidence type="ECO:0000313" key="10">
    <source>
        <dbReference type="Proteomes" id="UP000245535"/>
    </source>
</evidence>
<feature type="transmembrane region" description="Helical" evidence="7">
    <location>
        <begin position="161"/>
        <end position="177"/>
    </location>
</feature>
<keyword evidence="4" id="KW-0808">Transferase</keyword>
<gene>
    <name evidence="9" type="ORF">BC781_102570</name>
</gene>
<keyword evidence="6" id="KW-0902">Two-component regulatory system</keyword>
<evidence type="ECO:0000256" key="1">
    <source>
        <dbReference type="ARBA" id="ARBA00000085"/>
    </source>
</evidence>
<evidence type="ECO:0000256" key="2">
    <source>
        <dbReference type="ARBA" id="ARBA00012438"/>
    </source>
</evidence>
<dbReference type="Pfam" id="PF00512">
    <property type="entry name" value="HisKA"/>
    <property type="match status" value="1"/>
</dbReference>
<keyword evidence="7" id="KW-1133">Transmembrane helix</keyword>
<dbReference type="InterPro" id="IPR005467">
    <property type="entry name" value="His_kinase_dom"/>
</dbReference>
<accession>A0A315ZD40</accession>
<protein>
    <recommendedName>
        <fullName evidence="2">histidine kinase</fullName>
        <ecNumber evidence="2">2.7.13.3</ecNumber>
    </recommendedName>
</protein>
<evidence type="ECO:0000256" key="5">
    <source>
        <dbReference type="ARBA" id="ARBA00022777"/>
    </source>
</evidence>
<dbReference type="InterPro" id="IPR003661">
    <property type="entry name" value="HisK_dim/P_dom"/>
</dbReference>
<evidence type="ECO:0000256" key="3">
    <source>
        <dbReference type="ARBA" id="ARBA00022553"/>
    </source>
</evidence>
<dbReference type="InterPro" id="IPR036097">
    <property type="entry name" value="HisK_dim/P_sf"/>
</dbReference>
<dbReference type="PROSITE" id="PS50109">
    <property type="entry name" value="HIS_KIN"/>
    <property type="match status" value="1"/>
</dbReference>
<dbReference type="PANTHER" id="PTHR43711">
    <property type="entry name" value="TWO-COMPONENT HISTIDINE KINASE"/>
    <property type="match status" value="1"/>
</dbReference>
<dbReference type="SMART" id="SM00387">
    <property type="entry name" value="HATPase_c"/>
    <property type="match status" value="1"/>
</dbReference>
<evidence type="ECO:0000313" key="9">
    <source>
        <dbReference type="EMBL" id="PWJ43023.1"/>
    </source>
</evidence>
<feature type="transmembrane region" description="Helical" evidence="7">
    <location>
        <begin position="124"/>
        <end position="141"/>
    </location>
</feature>
<dbReference type="CDD" id="cd00075">
    <property type="entry name" value="HATPase"/>
    <property type="match status" value="1"/>
</dbReference>
<evidence type="ECO:0000256" key="7">
    <source>
        <dbReference type="SAM" id="Phobius"/>
    </source>
</evidence>
<dbReference type="InterPro" id="IPR004358">
    <property type="entry name" value="Sig_transdc_His_kin-like_C"/>
</dbReference>
<dbReference type="RefSeq" id="WP_109617216.1">
    <property type="nucleotide sequence ID" value="NZ_QGDO01000002.1"/>
</dbReference>
<dbReference type="Pfam" id="PF02518">
    <property type="entry name" value="HATPase_c"/>
    <property type="match status" value="1"/>
</dbReference>
<sequence>MKRINVFSFIIGTYEEKELEFKMMSGILFFVSLANALTYFLVPVDQISEIFRSLMPLQALLSGIGYVLSRFYKKYTPSLFILTFVEALSIFFDWKENGGIKGTLPLTFVTAFLVDMHLYSRKQYPFFLTGSLFYLGLFIYLEVNYSHWLAPSKIDVVSATIHWVQMLLFTSTVVFLFKRNEERRQNVLLKKEKELQVALDKERELNKLKNKFVAMVSHQFRTPMTIIHSSSEIVDITVKKYLPENVKERTDKQFQKIYVAISRITKMMEKVLNFGKMETQQIKFSPIKSDPITFLTEVIESYPVEDRVQKVPLQIKGTYRELAFDPSLIEQCIINLLNNALKFDPERRFPLVICDFREKEFALHVQDKGIGIPSSEINNLFSPFFRANNAKNHSGTGIGLALVKHFTDLHDGIVSVDSKEGQGTTFTIALPYEQIHLQN</sequence>
<feature type="transmembrane region" description="Helical" evidence="7">
    <location>
        <begin position="21"/>
        <end position="44"/>
    </location>
</feature>
<dbReference type="InterPro" id="IPR003594">
    <property type="entry name" value="HATPase_dom"/>
</dbReference>
<dbReference type="GO" id="GO:0000155">
    <property type="term" value="F:phosphorelay sensor kinase activity"/>
    <property type="evidence" value="ECO:0007669"/>
    <property type="project" value="InterPro"/>
</dbReference>
<dbReference type="EC" id="2.7.13.3" evidence="2"/>
<dbReference type="PRINTS" id="PR00344">
    <property type="entry name" value="BCTRLSENSOR"/>
</dbReference>
<organism evidence="9 10">
    <name type="scientific">Sediminitomix flava</name>
    <dbReference type="NCBI Taxonomy" id="379075"/>
    <lineage>
        <taxon>Bacteria</taxon>
        <taxon>Pseudomonadati</taxon>
        <taxon>Bacteroidota</taxon>
        <taxon>Cytophagia</taxon>
        <taxon>Cytophagales</taxon>
        <taxon>Flammeovirgaceae</taxon>
        <taxon>Sediminitomix</taxon>
    </lineage>
</organism>
<dbReference type="InterPro" id="IPR050736">
    <property type="entry name" value="Sensor_HK_Regulatory"/>
</dbReference>
<dbReference type="Proteomes" id="UP000245535">
    <property type="component" value="Unassembled WGS sequence"/>
</dbReference>
<dbReference type="Gene3D" id="3.30.565.10">
    <property type="entry name" value="Histidine kinase-like ATPase, C-terminal domain"/>
    <property type="match status" value="1"/>
</dbReference>
<evidence type="ECO:0000256" key="4">
    <source>
        <dbReference type="ARBA" id="ARBA00022679"/>
    </source>
</evidence>
<dbReference type="OrthoDB" id="9766459at2"/>
<dbReference type="AlphaFoldDB" id="A0A315ZD40"/>
<evidence type="ECO:0000259" key="8">
    <source>
        <dbReference type="PROSITE" id="PS50109"/>
    </source>
</evidence>
<dbReference type="EMBL" id="QGDO01000002">
    <property type="protein sequence ID" value="PWJ43023.1"/>
    <property type="molecule type" value="Genomic_DNA"/>
</dbReference>
<dbReference type="PANTHER" id="PTHR43711:SF26">
    <property type="entry name" value="SENSOR HISTIDINE KINASE RCSC"/>
    <property type="match status" value="1"/>
</dbReference>
<keyword evidence="7" id="KW-0472">Membrane</keyword>
<keyword evidence="7" id="KW-0812">Transmembrane</keyword>
<proteinExistence type="predicted"/>
<dbReference type="SMART" id="SM00388">
    <property type="entry name" value="HisKA"/>
    <property type="match status" value="1"/>
</dbReference>
<keyword evidence="10" id="KW-1185">Reference proteome</keyword>
<feature type="transmembrane region" description="Helical" evidence="7">
    <location>
        <begin position="50"/>
        <end position="68"/>
    </location>
</feature>
<dbReference type="SUPFAM" id="SSF47384">
    <property type="entry name" value="Homodimeric domain of signal transducing histidine kinase"/>
    <property type="match status" value="1"/>
</dbReference>
<dbReference type="SUPFAM" id="SSF55874">
    <property type="entry name" value="ATPase domain of HSP90 chaperone/DNA topoisomerase II/histidine kinase"/>
    <property type="match status" value="1"/>
</dbReference>
<comment type="caution">
    <text evidence="9">The sequence shown here is derived from an EMBL/GenBank/DDBJ whole genome shotgun (WGS) entry which is preliminary data.</text>
</comment>
<comment type="catalytic activity">
    <reaction evidence="1">
        <text>ATP + protein L-histidine = ADP + protein N-phospho-L-histidine.</text>
        <dbReference type="EC" id="2.7.13.3"/>
    </reaction>
</comment>